<dbReference type="InterPro" id="IPR029063">
    <property type="entry name" value="SAM-dependent_MTases_sf"/>
</dbReference>
<dbReference type="GO" id="GO:0008168">
    <property type="term" value="F:methyltransferase activity"/>
    <property type="evidence" value="ECO:0007669"/>
    <property type="project" value="UniProtKB-KW"/>
</dbReference>
<dbReference type="RefSeq" id="WP_109662282.1">
    <property type="nucleotide sequence ID" value="NZ_QGEG01000002.1"/>
</dbReference>
<dbReference type="CDD" id="cd02440">
    <property type="entry name" value="AdoMet_MTases"/>
    <property type="match status" value="1"/>
</dbReference>
<dbReference type="Proteomes" id="UP000245762">
    <property type="component" value="Unassembled WGS sequence"/>
</dbReference>
<gene>
    <name evidence="1" type="ORF">DKG77_08900</name>
</gene>
<dbReference type="EMBL" id="QGEG01000002">
    <property type="protein sequence ID" value="PWL38381.1"/>
    <property type="molecule type" value="Genomic_DNA"/>
</dbReference>
<dbReference type="AlphaFoldDB" id="A0A316KXU6"/>
<accession>A0A316KXU6</accession>
<name>A0A316KXU6_9FLAO</name>
<evidence type="ECO:0000313" key="2">
    <source>
        <dbReference type="Proteomes" id="UP000245762"/>
    </source>
</evidence>
<dbReference type="GO" id="GO:0032259">
    <property type="term" value="P:methylation"/>
    <property type="evidence" value="ECO:0007669"/>
    <property type="project" value="UniProtKB-KW"/>
</dbReference>
<sequence length="221" mass="25328">MKSDIISSWEKNASEWIKVIQDNQIPSRKFTNKAILETVASLDCKKLADIGCGEGWLTHEISKMGRQAIGFDAIEDLIVEAKKKHLGNYHVLTFEDIIEGKPIPNAPFDAAVFNFCLYLEEGLQELLENTLKSISDNGFIIIQTLHPFFLIQNELPYKSQWLSDAWKGLPGNFEDGHSWFARTFENWLDVLGRFKSVKINFQEVLNKDEKPISLIIKIEKQ</sequence>
<keyword evidence="1" id="KW-0489">Methyltransferase</keyword>
<proteinExistence type="predicted"/>
<dbReference type="Gene3D" id="3.40.50.150">
    <property type="entry name" value="Vaccinia Virus protein VP39"/>
    <property type="match status" value="1"/>
</dbReference>
<dbReference type="PANTHER" id="PTHR43861">
    <property type="entry name" value="TRANS-ACONITATE 2-METHYLTRANSFERASE-RELATED"/>
    <property type="match status" value="1"/>
</dbReference>
<organism evidence="1 2">
    <name type="scientific">Flagellimonas aquimarina</name>
    <dbReference type="NCBI Taxonomy" id="2201895"/>
    <lineage>
        <taxon>Bacteria</taxon>
        <taxon>Pseudomonadati</taxon>
        <taxon>Bacteroidota</taxon>
        <taxon>Flavobacteriia</taxon>
        <taxon>Flavobacteriales</taxon>
        <taxon>Flavobacteriaceae</taxon>
        <taxon>Flagellimonas</taxon>
    </lineage>
</organism>
<keyword evidence="2" id="KW-1185">Reference proteome</keyword>
<keyword evidence="1" id="KW-0808">Transferase</keyword>
<dbReference type="Pfam" id="PF13489">
    <property type="entry name" value="Methyltransf_23"/>
    <property type="match status" value="1"/>
</dbReference>
<dbReference type="SUPFAM" id="SSF53335">
    <property type="entry name" value="S-adenosyl-L-methionine-dependent methyltransferases"/>
    <property type="match status" value="1"/>
</dbReference>
<evidence type="ECO:0000313" key="1">
    <source>
        <dbReference type="EMBL" id="PWL38381.1"/>
    </source>
</evidence>
<comment type="caution">
    <text evidence="1">The sequence shown here is derived from an EMBL/GenBank/DDBJ whole genome shotgun (WGS) entry which is preliminary data.</text>
</comment>
<reference evidence="1 2" key="1">
    <citation type="submission" date="2018-05" db="EMBL/GenBank/DDBJ databases">
        <title>Complete genome sequence of Flagellimonas aquimarina ECD12 isolated from seaweed Ecklonia cava.</title>
        <authorList>
            <person name="Choi S."/>
            <person name="Seong C."/>
        </authorList>
    </citation>
    <scope>NUCLEOTIDE SEQUENCE [LARGE SCALE GENOMIC DNA]</scope>
    <source>
        <strain evidence="1 2">ECD12</strain>
    </source>
</reference>
<protein>
    <submittedName>
        <fullName evidence="1">Class I SAM-dependent methyltransferase</fullName>
    </submittedName>
</protein>
<dbReference type="OrthoDB" id="9791837at2"/>